<evidence type="ECO:0000256" key="1">
    <source>
        <dbReference type="SAM" id="MobiDB-lite"/>
    </source>
</evidence>
<accession>A0ABW2CST6</accession>
<gene>
    <name evidence="2" type="ORF">ACFQKB_30050</name>
</gene>
<dbReference type="Pfam" id="PF14440">
    <property type="entry name" value="XOO_2897-deam"/>
    <property type="match status" value="1"/>
</dbReference>
<sequence length="343" mass="36105">MYDGGQGAGPHPGGPSAERPSVGAGNTLAVTYRDARGEEAYLAKPSGPGLPAPFWQVWEELQRIGVPAASVTAVHSELEPCRLPGCYCDPLLRRFGFPGAEISFGQPYGTTPGERAAAVAAVADRAAALAKLVGQPVPPRARPVPPPAGEPAAPPVDGARLGQVLAATFGHDQVQRYHPDELARAGVLQGQELTLVSAGLPARIPYLFQAWSVVPVPERLRARGSPLPPEALGRLDSLVTLGGDGHCVIGMLVSGPPHLLGGLWAVDPDLGTTRFVSSGAAVFARMLAVLTRGRQRMRGLDPYAAGEVVERLQGQLASIDPPAFHGEDNWWPLLVEQMWNGLL</sequence>
<evidence type="ECO:0000313" key="2">
    <source>
        <dbReference type="EMBL" id="MFC6884036.1"/>
    </source>
</evidence>
<reference evidence="3" key="1">
    <citation type="journal article" date="2019" name="Int. J. Syst. Evol. Microbiol.">
        <title>The Global Catalogue of Microorganisms (GCM) 10K type strain sequencing project: providing services to taxonomists for standard genome sequencing and annotation.</title>
        <authorList>
            <consortium name="The Broad Institute Genomics Platform"/>
            <consortium name="The Broad Institute Genome Sequencing Center for Infectious Disease"/>
            <person name="Wu L."/>
            <person name="Ma J."/>
        </authorList>
    </citation>
    <scope>NUCLEOTIDE SEQUENCE [LARGE SCALE GENOMIC DNA]</scope>
    <source>
        <strain evidence="3">JCM 3369</strain>
    </source>
</reference>
<name>A0ABW2CST6_9ACTN</name>
<dbReference type="EMBL" id="JBHSXS010000023">
    <property type="protein sequence ID" value="MFC6884036.1"/>
    <property type="molecule type" value="Genomic_DNA"/>
</dbReference>
<feature type="compositionally biased region" description="Gly residues" evidence="1">
    <location>
        <begin position="1"/>
        <end position="11"/>
    </location>
</feature>
<dbReference type="RefSeq" id="WP_378063750.1">
    <property type="nucleotide sequence ID" value="NZ_JBHSXS010000023.1"/>
</dbReference>
<dbReference type="Pfam" id="PF14435">
    <property type="entry name" value="SUKH-4"/>
    <property type="match status" value="1"/>
</dbReference>
<dbReference type="Proteomes" id="UP001596380">
    <property type="component" value="Unassembled WGS sequence"/>
</dbReference>
<dbReference type="InterPro" id="IPR025851">
    <property type="entry name" value="SUKH-4"/>
</dbReference>
<proteinExistence type="predicted"/>
<protein>
    <submittedName>
        <fullName evidence="2">SUKH-4 family immunity protein</fullName>
    </submittedName>
</protein>
<evidence type="ECO:0000313" key="3">
    <source>
        <dbReference type="Proteomes" id="UP001596380"/>
    </source>
</evidence>
<feature type="region of interest" description="Disordered" evidence="1">
    <location>
        <begin position="1"/>
        <end position="23"/>
    </location>
</feature>
<dbReference type="InterPro" id="IPR032722">
    <property type="entry name" value="Deaminase_XOO_2897"/>
</dbReference>
<keyword evidence="3" id="KW-1185">Reference proteome</keyword>
<comment type="caution">
    <text evidence="2">The sequence shown here is derived from an EMBL/GenBank/DDBJ whole genome shotgun (WGS) entry which is preliminary data.</text>
</comment>
<organism evidence="2 3">
    <name type="scientific">Actinomadura yumaensis</name>
    <dbReference type="NCBI Taxonomy" id="111807"/>
    <lineage>
        <taxon>Bacteria</taxon>
        <taxon>Bacillati</taxon>
        <taxon>Actinomycetota</taxon>
        <taxon>Actinomycetes</taxon>
        <taxon>Streptosporangiales</taxon>
        <taxon>Thermomonosporaceae</taxon>
        <taxon>Actinomadura</taxon>
    </lineage>
</organism>